<evidence type="ECO:0000313" key="2">
    <source>
        <dbReference type="Proteomes" id="UP001500340"/>
    </source>
</evidence>
<comment type="caution">
    <text evidence="1">The sequence shown here is derived from an EMBL/GenBank/DDBJ whole genome shotgun (WGS) entry which is preliminary data.</text>
</comment>
<dbReference type="Proteomes" id="UP001500340">
    <property type="component" value="Unassembled WGS sequence"/>
</dbReference>
<keyword evidence="2" id="KW-1185">Reference proteome</keyword>
<accession>A0ABN0Y9B4</accession>
<dbReference type="EMBL" id="BAAACX010000008">
    <property type="protein sequence ID" value="GAA0387364.1"/>
    <property type="molecule type" value="Genomic_DNA"/>
</dbReference>
<proteinExistence type="predicted"/>
<reference evidence="1 2" key="1">
    <citation type="journal article" date="2019" name="Int. J. Syst. Evol. Microbiol.">
        <title>The Global Catalogue of Microorganisms (GCM) 10K type strain sequencing project: providing services to taxonomists for standard genome sequencing and annotation.</title>
        <authorList>
            <consortium name="The Broad Institute Genomics Platform"/>
            <consortium name="The Broad Institute Genome Sequencing Center for Infectious Disease"/>
            <person name="Wu L."/>
            <person name="Ma J."/>
        </authorList>
    </citation>
    <scope>NUCLEOTIDE SEQUENCE [LARGE SCALE GENOMIC DNA]</scope>
    <source>
        <strain evidence="1 2">JCM 12774</strain>
    </source>
</reference>
<name>A0ABN0Y9B4_9BACL</name>
<sequence length="41" mass="4824">MEKYDIEDSIIENSDILRSYILKVIQIEITVLNEKINDLAK</sequence>
<organism evidence="1 2">
    <name type="scientific">Paenibacillus motobuensis</name>
    <dbReference type="NCBI Taxonomy" id="295324"/>
    <lineage>
        <taxon>Bacteria</taxon>
        <taxon>Bacillati</taxon>
        <taxon>Bacillota</taxon>
        <taxon>Bacilli</taxon>
        <taxon>Bacillales</taxon>
        <taxon>Paenibacillaceae</taxon>
        <taxon>Paenibacillus</taxon>
    </lineage>
</organism>
<gene>
    <name evidence="1" type="ORF">GCM10008933_17890</name>
</gene>
<protein>
    <submittedName>
        <fullName evidence="1">Uncharacterized protein</fullName>
    </submittedName>
</protein>
<evidence type="ECO:0000313" key="1">
    <source>
        <dbReference type="EMBL" id="GAA0387364.1"/>
    </source>
</evidence>